<proteinExistence type="predicted"/>
<dbReference type="Proteomes" id="UP000054538">
    <property type="component" value="Unassembled WGS sequence"/>
</dbReference>
<keyword evidence="2" id="KW-1185">Reference proteome</keyword>
<evidence type="ECO:0000313" key="2">
    <source>
        <dbReference type="Proteomes" id="UP000054538"/>
    </source>
</evidence>
<dbReference type="EMBL" id="KN826664">
    <property type="protein sequence ID" value="KIK78233.1"/>
    <property type="molecule type" value="Genomic_DNA"/>
</dbReference>
<reference evidence="2" key="2">
    <citation type="submission" date="2015-01" db="EMBL/GenBank/DDBJ databases">
        <title>Evolutionary Origins and Diversification of the Mycorrhizal Mutualists.</title>
        <authorList>
            <consortium name="DOE Joint Genome Institute"/>
            <consortium name="Mycorrhizal Genomics Consortium"/>
            <person name="Kohler A."/>
            <person name="Kuo A."/>
            <person name="Nagy L.G."/>
            <person name="Floudas D."/>
            <person name="Copeland A."/>
            <person name="Barry K.W."/>
            <person name="Cichocki N."/>
            <person name="Veneault-Fourrey C."/>
            <person name="LaButti K."/>
            <person name="Lindquist E.A."/>
            <person name="Lipzen A."/>
            <person name="Lundell T."/>
            <person name="Morin E."/>
            <person name="Murat C."/>
            <person name="Riley R."/>
            <person name="Ohm R."/>
            <person name="Sun H."/>
            <person name="Tunlid A."/>
            <person name="Henrissat B."/>
            <person name="Grigoriev I.V."/>
            <person name="Hibbett D.S."/>
            <person name="Martin F."/>
        </authorList>
    </citation>
    <scope>NUCLEOTIDE SEQUENCE [LARGE SCALE GENOMIC DNA]</scope>
    <source>
        <strain evidence="2">Ve08.2h10</strain>
    </source>
</reference>
<dbReference type="HOGENOM" id="CLU_1993345_0_0_1"/>
<evidence type="ECO:0000313" key="1">
    <source>
        <dbReference type="EMBL" id="KIK78233.1"/>
    </source>
</evidence>
<accession>A0A0D0CS69</accession>
<protein>
    <submittedName>
        <fullName evidence="1">Uncharacterized protein</fullName>
    </submittedName>
</protein>
<reference evidence="1 2" key="1">
    <citation type="submission" date="2014-04" db="EMBL/GenBank/DDBJ databases">
        <authorList>
            <consortium name="DOE Joint Genome Institute"/>
            <person name="Kuo A."/>
            <person name="Kohler A."/>
            <person name="Jargeat P."/>
            <person name="Nagy L.G."/>
            <person name="Floudas D."/>
            <person name="Copeland A."/>
            <person name="Barry K.W."/>
            <person name="Cichocki N."/>
            <person name="Veneault-Fourrey C."/>
            <person name="LaButti K."/>
            <person name="Lindquist E.A."/>
            <person name="Lipzen A."/>
            <person name="Lundell T."/>
            <person name="Morin E."/>
            <person name="Murat C."/>
            <person name="Sun H."/>
            <person name="Tunlid A."/>
            <person name="Henrissat B."/>
            <person name="Grigoriev I.V."/>
            <person name="Hibbett D.S."/>
            <person name="Martin F."/>
            <person name="Nordberg H.P."/>
            <person name="Cantor M.N."/>
            <person name="Hua S.X."/>
        </authorList>
    </citation>
    <scope>NUCLEOTIDE SEQUENCE [LARGE SCALE GENOMIC DNA]</scope>
    <source>
        <strain evidence="1 2">Ve08.2h10</strain>
    </source>
</reference>
<name>A0A0D0CS69_9AGAM</name>
<organism evidence="1 2">
    <name type="scientific">Paxillus rubicundulus Ve08.2h10</name>
    <dbReference type="NCBI Taxonomy" id="930991"/>
    <lineage>
        <taxon>Eukaryota</taxon>
        <taxon>Fungi</taxon>
        <taxon>Dikarya</taxon>
        <taxon>Basidiomycota</taxon>
        <taxon>Agaricomycotina</taxon>
        <taxon>Agaricomycetes</taxon>
        <taxon>Agaricomycetidae</taxon>
        <taxon>Boletales</taxon>
        <taxon>Paxilineae</taxon>
        <taxon>Paxillaceae</taxon>
        <taxon>Paxillus</taxon>
    </lineage>
</organism>
<dbReference type="AlphaFoldDB" id="A0A0D0CS69"/>
<dbReference type="InParanoid" id="A0A0D0CS69"/>
<sequence>MDDPGMLLSPTIDPRTKPQCTYHGFWVLHAHVPISRICVLCSHAVTINASLAQTAHQVSTGHHYSETDQLPLDWHRFIPFLQWCSVQVIPSSPCPPTWDSRHHPSVSSTMDISQLLLRYSTTPYD</sequence>
<gene>
    <name evidence="1" type="ORF">PAXRUDRAFT_834658</name>
</gene>